<dbReference type="InterPro" id="IPR046540">
    <property type="entry name" value="DMFA2_C"/>
</dbReference>
<dbReference type="EMBL" id="CAKOGP040001112">
    <property type="protein sequence ID" value="CAJ1942336.1"/>
    <property type="molecule type" value="Genomic_DNA"/>
</dbReference>
<dbReference type="SUPFAM" id="SSF49899">
    <property type="entry name" value="Concanavalin A-like lectins/glucanases"/>
    <property type="match status" value="1"/>
</dbReference>
<evidence type="ECO:0000313" key="3">
    <source>
        <dbReference type="Proteomes" id="UP001295423"/>
    </source>
</evidence>
<protein>
    <recommendedName>
        <fullName evidence="1">N,N-dimethylformamidase beta subunit-like C-terminal domain-containing protein</fullName>
    </recommendedName>
</protein>
<sequence length="820" mass="92367">MVDHPATPKARKDEVFLAAYTNKLSGRPGDTIQFHVSCQSNSNTPIHTRLVRSICADPNPKGPGILEEDASQWFPPTQFQGRHQPIPCGSFAATKESISLPQDESSVVSIDIWVYPTLLQSTLVDRQYIWTWGKDFGLSMNQNGKLQFGSLVFESYALSIRKWYQICLVRNRSDRTIQLKVIMDDRDGRIVCNEIHPYSETNNDNNFAGRFSLATQGTWNGRLEHPRILLKNGQHGDDVWIEWETWQNMAGWVIPAQSQVMDDMDDNRFDLVLHHQPTRGMTGHLWDGTEHCWKHEPSHYGAIYFHEDDGYDFEWEPDLKWKIPDNTPSGIYVLHLTTTTTTTTAIDEESASEDTVVHRESLPIFVCAKKPSAKLCVLVSTFTYVMYGNHGRSDFDEQAFDRIRQEDGYKSSATVYPHNAFQHPSYRQSTYNFHSDGSGIHYASHRRPLFTTRPGYISLPHTSCSGLRHFQADSHLIAFLHFQQQQQQQQRHSNDGATSCPFDYDIITDHELHSEGVSCLQDYETLMTGTHPEYHTLGSLSAINDFRDKCNGNIIYLGGNGFYWRIGASEVPTPPWLSSGQDHKDDDDDDSNSVHLLEIRRAEDGVRTWACEPGEYYHALEEKCTYGGLWRRNGRPPQKLVGIGFSSQGPFQGMPFQRNLSLDPSLHWILEGIPTDQTILGDFGLSGGGAAGFELDRVDRGLDGLEASRFSVPITIVAQSHGQEPDFILVPEEVLTTYSNTSGLTEAEAKRADMIYFRLKRSVPSVGSSSTQSPDDDDAGGSQVFSVGSITFCGSLPHNRFENEIATILCNVLTRFASTD</sequence>
<organism evidence="2 3">
    <name type="scientific">Cylindrotheca closterium</name>
    <dbReference type="NCBI Taxonomy" id="2856"/>
    <lineage>
        <taxon>Eukaryota</taxon>
        <taxon>Sar</taxon>
        <taxon>Stramenopiles</taxon>
        <taxon>Ochrophyta</taxon>
        <taxon>Bacillariophyta</taxon>
        <taxon>Bacillariophyceae</taxon>
        <taxon>Bacillariophycidae</taxon>
        <taxon>Bacillariales</taxon>
        <taxon>Bacillariaceae</taxon>
        <taxon>Cylindrotheca</taxon>
    </lineage>
</organism>
<dbReference type="AlphaFoldDB" id="A0AAD2CRM3"/>
<dbReference type="Proteomes" id="UP001295423">
    <property type="component" value="Unassembled WGS sequence"/>
</dbReference>
<reference evidence="2" key="1">
    <citation type="submission" date="2023-08" db="EMBL/GenBank/DDBJ databases">
        <authorList>
            <person name="Audoor S."/>
            <person name="Bilcke G."/>
        </authorList>
    </citation>
    <scope>NUCLEOTIDE SEQUENCE</scope>
</reference>
<dbReference type="Pfam" id="PF20254">
    <property type="entry name" value="DMFA2_C"/>
    <property type="match status" value="1"/>
</dbReference>
<dbReference type="InterPro" id="IPR013320">
    <property type="entry name" value="ConA-like_dom_sf"/>
</dbReference>
<proteinExistence type="predicted"/>
<comment type="caution">
    <text evidence="2">The sequence shown here is derived from an EMBL/GenBank/DDBJ whole genome shotgun (WGS) entry which is preliminary data.</text>
</comment>
<evidence type="ECO:0000259" key="1">
    <source>
        <dbReference type="Pfam" id="PF20254"/>
    </source>
</evidence>
<name>A0AAD2CRM3_9STRA</name>
<keyword evidence="3" id="KW-1185">Reference proteome</keyword>
<evidence type="ECO:0000313" key="2">
    <source>
        <dbReference type="EMBL" id="CAJ1942336.1"/>
    </source>
</evidence>
<gene>
    <name evidence="2" type="ORF">CYCCA115_LOCUS7896</name>
</gene>
<feature type="domain" description="N,N-dimethylformamidase beta subunit-like C-terminal" evidence="1">
    <location>
        <begin position="279"/>
        <end position="799"/>
    </location>
</feature>
<accession>A0AAD2CRM3</accession>